<dbReference type="AlphaFoldDB" id="A0A382KY70"/>
<sequence>MDTNTKTFLDYMEHTEGGSITYVAEKLTQEYEKRHDVIEDTTARKVLSAVKKLVFTYAQDGSPASEMATKVNMDMVQITPLTTWLQRFSGMQEVS</sequence>
<name>A0A382KY70_9ZZZZ</name>
<gene>
    <name evidence="1" type="ORF">METZ01_LOCUS280475</name>
</gene>
<proteinExistence type="predicted"/>
<evidence type="ECO:0000313" key="1">
    <source>
        <dbReference type="EMBL" id="SVC27621.1"/>
    </source>
</evidence>
<accession>A0A382KY70</accession>
<reference evidence="1" key="1">
    <citation type="submission" date="2018-05" db="EMBL/GenBank/DDBJ databases">
        <authorList>
            <person name="Lanie J.A."/>
            <person name="Ng W.-L."/>
            <person name="Kazmierczak K.M."/>
            <person name="Andrzejewski T.M."/>
            <person name="Davidsen T.M."/>
            <person name="Wayne K.J."/>
            <person name="Tettelin H."/>
            <person name="Glass J.I."/>
            <person name="Rusch D."/>
            <person name="Podicherti R."/>
            <person name="Tsui H.-C.T."/>
            <person name="Winkler M.E."/>
        </authorList>
    </citation>
    <scope>NUCLEOTIDE SEQUENCE</scope>
</reference>
<dbReference type="EMBL" id="UINC01082656">
    <property type="protein sequence ID" value="SVC27621.1"/>
    <property type="molecule type" value="Genomic_DNA"/>
</dbReference>
<protein>
    <submittedName>
        <fullName evidence="1">Uncharacterized protein</fullName>
    </submittedName>
</protein>
<organism evidence="1">
    <name type="scientific">marine metagenome</name>
    <dbReference type="NCBI Taxonomy" id="408172"/>
    <lineage>
        <taxon>unclassified sequences</taxon>
        <taxon>metagenomes</taxon>
        <taxon>ecological metagenomes</taxon>
    </lineage>
</organism>